<dbReference type="EMBL" id="SMTL01000009">
    <property type="protein sequence ID" value="TDK29807.1"/>
    <property type="molecule type" value="Genomic_DNA"/>
</dbReference>
<dbReference type="OrthoDB" id="8373752at2"/>
<dbReference type="AlphaFoldDB" id="A0A4R5U780"/>
<evidence type="ECO:0000313" key="1">
    <source>
        <dbReference type="EMBL" id="TDK29807.1"/>
    </source>
</evidence>
<organism evidence="1 2">
    <name type="scientific">Rhizobium deserti</name>
    <dbReference type="NCBI Taxonomy" id="2547961"/>
    <lineage>
        <taxon>Bacteria</taxon>
        <taxon>Pseudomonadati</taxon>
        <taxon>Pseudomonadota</taxon>
        <taxon>Alphaproteobacteria</taxon>
        <taxon>Hyphomicrobiales</taxon>
        <taxon>Rhizobiaceae</taxon>
        <taxon>Rhizobium/Agrobacterium group</taxon>
        <taxon>Rhizobium</taxon>
    </lineage>
</organism>
<dbReference type="RefSeq" id="WP_133318272.1">
    <property type="nucleotide sequence ID" value="NZ_SMTL01000009.1"/>
</dbReference>
<reference evidence="1 2" key="1">
    <citation type="submission" date="2019-03" db="EMBL/GenBank/DDBJ databases">
        <title>Rhizobium sp. nov., an bacterium isolated from biocrust in Mu Us Desert.</title>
        <authorList>
            <person name="Lixiong L."/>
        </authorList>
    </citation>
    <scope>NUCLEOTIDE SEQUENCE [LARGE SCALE GENOMIC DNA]</scope>
    <source>
        <strain evidence="1 2">SPY-1</strain>
    </source>
</reference>
<gene>
    <name evidence="1" type="ORF">E2F50_21630</name>
</gene>
<comment type="caution">
    <text evidence="1">The sequence shown here is derived from an EMBL/GenBank/DDBJ whole genome shotgun (WGS) entry which is preliminary data.</text>
</comment>
<evidence type="ECO:0000313" key="2">
    <source>
        <dbReference type="Proteomes" id="UP000295238"/>
    </source>
</evidence>
<keyword evidence="2" id="KW-1185">Reference proteome</keyword>
<sequence>MSSITDFIVELIKAANDDYKTTDQEKKRLLERSVLFIRDMRDTVGFPAAQTDADRVYDIQKEVAAMGMGSSSTDEIRQCLLLSATMIRDLRVVLDTGTEIRIG</sequence>
<dbReference type="Proteomes" id="UP000295238">
    <property type="component" value="Unassembled WGS sequence"/>
</dbReference>
<name>A0A4R5U780_9HYPH</name>
<proteinExistence type="predicted"/>
<protein>
    <submittedName>
        <fullName evidence="1">Uncharacterized protein</fullName>
    </submittedName>
</protein>
<accession>A0A4R5U780</accession>